<dbReference type="RefSeq" id="WP_042387680.1">
    <property type="nucleotide sequence ID" value="NZ_BBMZ01000002.1"/>
</dbReference>
<dbReference type="NCBIfam" id="NF009053">
    <property type="entry name" value="PRK12387.1"/>
    <property type="match status" value="1"/>
</dbReference>
<dbReference type="EMBL" id="BBMZ01000002">
    <property type="protein sequence ID" value="GAL56466.1"/>
    <property type="molecule type" value="Genomic_DNA"/>
</dbReference>
<evidence type="ECO:0000256" key="2">
    <source>
        <dbReference type="ARBA" id="ARBA00022723"/>
    </source>
</evidence>
<proteinExistence type="predicted"/>
<keyword evidence="4" id="KW-0408">Iron</keyword>
<evidence type="ECO:0000256" key="5">
    <source>
        <dbReference type="ARBA" id="ARBA00023014"/>
    </source>
</evidence>
<dbReference type="InterPro" id="IPR010226">
    <property type="entry name" value="NADH_quinone_OxRdtase_chainI"/>
</dbReference>
<keyword evidence="8" id="KW-1185">Reference proteome</keyword>
<evidence type="ECO:0000259" key="6">
    <source>
        <dbReference type="PROSITE" id="PS51379"/>
    </source>
</evidence>
<dbReference type="GO" id="GO:0003954">
    <property type="term" value="F:NADH dehydrogenase activity"/>
    <property type="evidence" value="ECO:0007669"/>
    <property type="project" value="TreeGrafter"/>
</dbReference>
<keyword evidence="1" id="KW-0004">4Fe-4S</keyword>
<keyword evidence="2" id="KW-0479">Metal-binding</keyword>
<dbReference type="GO" id="GO:0046872">
    <property type="term" value="F:metal ion binding"/>
    <property type="evidence" value="ECO:0007669"/>
    <property type="project" value="UniProtKB-KW"/>
</dbReference>
<dbReference type="STRING" id="1115515.EV102420_02_00700"/>
<dbReference type="eggNOG" id="COG1143">
    <property type="taxonomic scope" value="Bacteria"/>
</dbReference>
<dbReference type="CDD" id="cd10549">
    <property type="entry name" value="MtMvhB_like"/>
    <property type="match status" value="1"/>
</dbReference>
<dbReference type="GO" id="GO:0009060">
    <property type="term" value="P:aerobic respiration"/>
    <property type="evidence" value="ECO:0007669"/>
    <property type="project" value="TreeGrafter"/>
</dbReference>
<reference evidence="7 8" key="1">
    <citation type="submission" date="2014-09" db="EMBL/GenBank/DDBJ databases">
        <title>Whole genome shotgun sequence of Escherichia vulneris NBRC 102420.</title>
        <authorList>
            <person name="Yoshida Y."/>
            <person name="Hosoyama A."/>
            <person name="Tsuchikane K."/>
            <person name="Ohji S."/>
            <person name="Ichikawa N."/>
            <person name="Kimura A."/>
            <person name="Yamazoe A."/>
            <person name="Ezaki T."/>
            <person name="Fujita N."/>
        </authorList>
    </citation>
    <scope>NUCLEOTIDE SEQUENCE [LARGE SCALE GENOMIC DNA]</scope>
    <source>
        <strain evidence="7 8">NBRC 102420</strain>
    </source>
</reference>
<dbReference type="InterPro" id="IPR017900">
    <property type="entry name" value="4Fe4S_Fe_S_CS"/>
</dbReference>
<evidence type="ECO:0000313" key="8">
    <source>
        <dbReference type="Proteomes" id="UP000029462"/>
    </source>
</evidence>
<dbReference type="OrthoDB" id="9808559at2"/>
<dbReference type="AlphaFoldDB" id="A0A090UVB4"/>
<sequence>MFTFIKKVIKTGTPTASYPLAPIEVDKHFRGKPQHDPRQCIGCAACVNACPSNALSVETLLASSEQAWQFNLGRCIFCGRCEEVCPTAAITLSQEYELAVWKKEDFLQQSRFDLCHCRVCERPFAVQKEIDYAIALLAHNGDSRAEHHREGFETCPACKRQKCLVSSDRIELTRHMQEAS</sequence>
<keyword evidence="3" id="KW-0677">Repeat</keyword>
<feature type="domain" description="4Fe-4S ferredoxin-type" evidence="6">
    <location>
        <begin position="66"/>
        <end position="95"/>
    </location>
</feature>
<feature type="domain" description="4Fe-4S ferredoxin-type" evidence="6">
    <location>
        <begin position="31"/>
        <end position="60"/>
    </location>
</feature>
<dbReference type="PANTHER" id="PTHR10849:SF35">
    <property type="entry name" value="FORMATE HYDROGENLYASE SUBUNIT 6-RELATED"/>
    <property type="match status" value="1"/>
</dbReference>
<dbReference type="GO" id="GO:0016829">
    <property type="term" value="F:lyase activity"/>
    <property type="evidence" value="ECO:0007669"/>
    <property type="project" value="UniProtKB-KW"/>
</dbReference>
<comment type="caution">
    <text evidence="7">The sequence shown here is derived from an EMBL/GenBank/DDBJ whole genome shotgun (WGS) entry which is preliminary data.</text>
</comment>
<organism evidence="7 8">
    <name type="scientific">Pseudescherichia vulneris NBRC 102420</name>
    <dbReference type="NCBI Taxonomy" id="1115515"/>
    <lineage>
        <taxon>Bacteria</taxon>
        <taxon>Pseudomonadati</taxon>
        <taxon>Pseudomonadota</taxon>
        <taxon>Gammaproteobacteria</taxon>
        <taxon>Enterobacterales</taxon>
        <taxon>Enterobacteriaceae</taxon>
        <taxon>Pseudescherichia</taxon>
    </lineage>
</organism>
<dbReference type="GO" id="GO:0016020">
    <property type="term" value="C:membrane"/>
    <property type="evidence" value="ECO:0007669"/>
    <property type="project" value="InterPro"/>
</dbReference>
<dbReference type="Pfam" id="PF12838">
    <property type="entry name" value="Fer4_7"/>
    <property type="match status" value="1"/>
</dbReference>
<accession>A0A090UVB4</accession>
<dbReference type="Proteomes" id="UP000029462">
    <property type="component" value="Unassembled WGS sequence"/>
</dbReference>
<evidence type="ECO:0000256" key="1">
    <source>
        <dbReference type="ARBA" id="ARBA00022485"/>
    </source>
</evidence>
<dbReference type="SUPFAM" id="SSF54862">
    <property type="entry name" value="4Fe-4S ferredoxins"/>
    <property type="match status" value="1"/>
</dbReference>
<dbReference type="PROSITE" id="PS51379">
    <property type="entry name" value="4FE4S_FER_2"/>
    <property type="match status" value="2"/>
</dbReference>
<dbReference type="GO" id="GO:0051539">
    <property type="term" value="F:4 iron, 4 sulfur cluster binding"/>
    <property type="evidence" value="ECO:0007669"/>
    <property type="project" value="UniProtKB-KW"/>
</dbReference>
<dbReference type="PANTHER" id="PTHR10849">
    <property type="entry name" value="NADH DEHYDROGENASE UBIQUINONE IRON-SULFUR PROTEIN 8, MITOCHONDRIAL"/>
    <property type="match status" value="1"/>
</dbReference>
<dbReference type="InterPro" id="IPR017896">
    <property type="entry name" value="4Fe4S_Fe-S-bd"/>
</dbReference>
<dbReference type="Gene3D" id="3.30.70.3270">
    <property type="match status" value="1"/>
</dbReference>
<gene>
    <name evidence="7" type="primary">hycF</name>
    <name evidence="7" type="ORF">EV102420_02_00700</name>
</gene>
<protein>
    <submittedName>
        <fullName evidence="7">Formate hydrogen lyase iron-sulfur subunit HycF</fullName>
    </submittedName>
</protein>
<keyword evidence="5" id="KW-0411">Iron-sulfur</keyword>
<evidence type="ECO:0000313" key="7">
    <source>
        <dbReference type="EMBL" id="GAL56466.1"/>
    </source>
</evidence>
<dbReference type="GeneID" id="88816780"/>
<dbReference type="PROSITE" id="PS00198">
    <property type="entry name" value="4FE4S_FER_1"/>
    <property type="match status" value="2"/>
</dbReference>
<evidence type="ECO:0000256" key="4">
    <source>
        <dbReference type="ARBA" id="ARBA00023004"/>
    </source>
</evidence>
<evidence type="ECO:0000256" key="3">
    <source>
        <dbReference type="ARBA" id="ARBA00022737"/>
    </source>
</evidence>
<keyword evidence="7" id="KW-0456">Lyase</keyword>
<name>A0A090UVB4_PSEVU</name>